<dbReference type="AlphaFoldDB" id="X6M7S2"/>
<proteinExistence type="predicted"/>
<evidence type="ECO:0000313" key="2">
    <source>
        <dbReference type="Proteomes" id="UP000023152"/>
    </source>
</evidence>
<comment type="caution">
    <text evidence="1">The sequence shown here is derived from an EMBL/GenBank/DDBJ whole genome shotgun (WGS) entry which is preliminary data.</text>
</comment>
<gene>
    <name evidence="1" type="ORF">RFI_28307</name>
</gene>
<evidence type="ECO:0000313" key="1">
    <source>
        <dbReference type="EMBL" id="ETO09080.1"/>
    </source>
</evidence>
<dbReference type="EMBL" id="ASPP01024380">
    <property type="protein sequence ID" value="ETO09080.1"/>
    <property type="molecule type" value="Genomic_DNA"/>
</dbReference>
<name>X6M7S2_RETFI</name>
<sequence>MIMQHISQPVISNFRSCLPFFTSNFFLKNETTFFKKKTKRTKTPNHNKKNFIVFVSYYLESKTLCKKGLMHLDILILLVPIYAIHESKKQKLNSPSPPFWEQNRNSNFLYLISLTNELEKFDMLFVVFVIKLQTMQWNFVVRNMKLKIAFIWLENNVYNIIYNTCYFNGKTKDLKDYLYKLCNMNEKLQKVHIYLFIYFVLFE</sequence>
<protein>
    <submittedName>
        <fullName evidence="1">Uncharacterized protein</fullName>
    </submittedName>
</protein>
<accession>X6M7S2</accession>
<organism evidence="1 2">
    <name type="scientific">Reticulomyxa filosa</name>
    <dbReference type="NCBI Taxonomy" id="46433"/>
    <lineage>
        <taxon>Eukaryota</taxon>
        <taxon>Sar</taxon>
        <taxon>Rhizaria</taxon>
        <taxon>Retaria</taxon>
        <taxon>Foraminifera</taxon>
        <taxon>Monothalamids</taxon>
        <taxon>Reticulomyxidae</taxon>
        <taxon>Reticulomyxa</taxon>
    </lineage>
</organism>
<reference evidence="1 2" key="1">
    <citation type="journal article" date="2013" name="Curr. Biol.">
        <title>The Genome of the Foraminiferan Reticulomyxa filosa.</title>
        <authorList>
            <person name="Glockner G."/>
            <person name="Hulsmann N."/>
            <person name="Schleicher M."/>
            <person name="Noegel A.A."/>
            <person name="Eichinger L."/>
            <person name="Gallinger C."/>
            <person name="Pawlowski J."/>
            <person name="Sierra R."/>
            <person name="Euteneuer U."/>
            <person name="Pillet L."/>
            <person name="Moustafa A."/>
            <person name="Platzer M."/>
            <person name="Groth M."/>
            <person name="Szafranski K."/>
            <person name="Schliwa M."/>
        </authorList>
    </citation>
    <scope>NUCLEOTIDE SEQUENCE [LARGE SCALE GENOMIC DNA]</scope>
</reference>
<keyword evidence="2" id="KW-1185">Reference proteome</keyword>
<dbReference type="Proteomes" id="UP000023152">
    <property type="component" value="Unassembled WGS sequence"/>
</dbReference>